<dbReference type="SUPFAM" id="SSF144232">
    <property type="entry name" value="HIT/MYND zinc finger-like"/>
    <property type="match status" value="1"/>
</dbReference>
<dbReference type="PROSITE" id="PS50865">
    <property type="entry name" value="ZF_MYND_2"/>
    <property type="match status" value="1"/>
</dbReference>
<evidence type="ECO:0000256" key="5">
    <source>
        <dbReference type="SAM" id="MobiDB-lite"/>
    </source>
</evidence>
<dbReference type="Gene3D" id="6.10.140.2220">
    <property type="match status" value="1"/>
</dbReference>
<name>A0ABP1DPS3_9APHY</name>
<sequence length="228" mass="25417">MDGTPPTSGLRKRHPESDPKGECSKSLAFCCQFCFKVGGRGVTLFRCKGCDVTLYCSKDCQKQDWPSHKEKCRFNQRSSQASCEKEDKELLTAFSAKHSYTLLKSAVSALSLSEDWRRCNDYALVVKVKKRAERARPEKALYAVAAEVFAIENLPRKDDLLFAQRSNKELEIRTDSIGSLLVILSAPELHVGVIRPLGFTTDFIAQWGGPGTPWKSELLKALNEGIVA</sequence>
<organism evidence="7 8">
    <name type="scientific">Somion occarium</name>
    <dbReference type="NCBI Taxonomy" id="3059160"/>
    <lineage>
        <taxon>Eukaryota</taxon>
        <taxon>Fungi</taxon>
        <taxon>Dikarya</taxon>
        <taxon>Basidiomycota</taxon>
        <taxon>Agaricomycotina</taxon>
        <taxon>Agaricomycetes</taxon>
        <taxon>Polyporales</taxon>
        <taxon>Cerrenaceae</taxon>
        <taxon>Somion</taxon>
    </lineage>
</organism>
<dbReference type="Proteomes" id="UP001497453">
    <property type="component" value="Chromosome 5"/>
</dbReference>
<keyword evidence="1" id="KW-0479">Metal-binding</keyword>
<evidence type="ECO:0000256" key="4">
    <source>
        <dbReference type="PROSITE-ProRule" id="PRU00134"/>
    </source>
</evidence>
<reference evidence="8" key="1">
    <citation type="submission" date="2024-04" db="EMBL/GenBank/DDBJ databases">
        <authorList>
            <person name="Shaw F."/>
            <person name="Minotto A."/>
        </authorList>
    </citation>
    <scope>NUCLEOTIDE SEQUENCE [LARGE SCALE GENOMIC DNA]</scope>
</reference>
<evidence type="ECO:0000256" key="1">
    <source>
        <dbReference type="ARBA" id="ARBA00022723"/>
    </source>
</evidence>
<evidence type="ECO:0000256" key="3">
    <source>
        <dbReference type="ARBA" id="ARBA00022833"/>
    </source>
</evidence>
<protein>
    <recommendedName>
        <fullName evidence="6">MYND-type domain-containing protein</fullName>
    </recommendedName>
</protein>
<feature type="domain" description="MYND-type" evidence="6">
    <location>
        <begin position="31"/>
        <end position="72"/>
    </location>
</feature>
<evidence type="ECO:0000313" key="7">
    <source>
        <dbReference type="EMBL" id="CAL1708654.1"/>
    </source>
</evidence>
<evidence type="ECO:0000259" key="6">
    <source>
        <dbReference type="PROSITE" id="PS50865"/>
    </source>
</evidence>
<keyword evidence="8" id="KW-1185">Reference proteome</keyword>
<keyword evidence="3" id="KW-0862">Zinc</keyword>
<feature type="region of interest" description="Disordered" evidence="5">
    <location>
        <begin position="1"/>
        <end position="22"/>
    </location>
</feature>
<gene>
    <name evidence="7" type="ORF">GFSPODELE1_LOCUS6957</name>
</gene>
<evidence type="ECO:0000256" key="2">
    <source>
        <dbReference type="ARBA" id="ARBA00022771"/>
    </source>
</evidence>
<keyword evidence="2 4" id="KW-0863">Zinc-finger</keyword>
<evidence type="ECO:0000313" key="8">
    <source>
        <dbReference type="Proteomes" id="UP001497453"/>
    </source>
</evidence>
<dbReference type="Pfam" id="PF01753">
    <property type="entry name" value="zf-MYND"/>
    <property type="match status" value="1"/>
</dbReference>
<dbReference type="InterPro" id="IPR002893">
    <property type="entry name" value="Znf_MYND"/>
</dbReference>
<dbReference type="EMBL" id="OZ037948">
    <property type="protein sequence ID" value="CAL1708654.1"/>
    <property type="molecule type" value="Genomic_DNA"/>
</dbReference>
<proteinExistence type="predicted"/>
<accession>A0ABP1DPS3</accession>